<accession>A0ABW4IH95</accession>
<evidence type="ECO:0000256" key="2">
    <source>
        <dbReference type="ARBA" id="ARBA00023125"/>
    </source>
</evidence>
<keyword evidence="5" id="KW-1133">Transmembrane helix</keyword>
<dbReference type="EMBL" id="JBHUDG010000048">
    <property type="protein sequence ID" value="MFD1631535.1"/>
    <property type="molecule type" value="Genomic_DNA"/>
</dbReference>
<protein>
    <submittedName>
        <fullName evidence="7">7TM diverse intracellular signaling domain-containing protein</fullName>
    </submittedName>
</protein>
<dbReference type="SUPFAM" id="SSF46894">
    <property type="entry name" value="C-terminal effector domain of the bipartite response regulators"/>
    <property type="match status" value="1"/>
</dbReference>
<dbReference type="RefSeq" id="WP_379663903.1">
    <property type="nucleotide sequence ID" value="NZ_JBHUDG010000048.1"/>
</dbReference>
<evidence type="ECO:0000256" key="4">
    <source>
        <dbReference type="SAM" id="Coils"/>
    </source>
</evidence>
<proteinExistence type="predicted"/>
<dbReference type="InterPro" id="IPR011623">
    <property type="entry name" value="7TMR_DISM_rcpt_extracell_dom1"/>
</dbReference>
<keyword evidence="4" id="KW-0175">Coiled coil</keyword>
<feature type="transmembrane region" description="Helical" evidence="5">
    <location>
        <begin position="191"/>
        <end position="210"/>
    </location>
</feature>
<keyword evidence="5" id="KW-0812">Transmembrane</keyword>
<keyword evidence="5" id="KW-0472">Membrane</keyword>
<name>A0ABW4IH95_9SPHI</name>
<feature type="transmembrane region" description="Helical" evidence="5">
    <location>
        <begin position="222"/>
        <end position="239"/>
    </location>
</feature>
<feature type="transmembrane region" description="Helical" evidence="5">
    <location>
        <begin position="245"/>
        <end position="265"/>
    </location>
</feature>
<dbReference type="Proteomes" id="UP001597118">
    <property type="component" value="Unassembled WGS sequence"/>
</dbReference>
<dbReference type="PROSITE" id="PS50043">
    <property type="entry name" value="HTH_LUXR_2"/>
    <property type="match status" value="1"/>
</dbReference>
<feature type="transmembrane region" description="Helical" evidence="5">
    <location>
        <begin position="158"/>
        <end position="179"/>
    </location>
</feature>
<dbReference type="Gene3D" id="1.10.10.10">
    <property type="entry name" value="Winged helix-like DNA-binding domain superfamily/Winged helix DNA-binding domain"/>
    <property type="match status" value="1"/>
</dbReference>
<dbReference type="PANTHER" id="PTHR44688">
    <property type="entry name" value="DNA-BINDING TRANSCRIPTIONAL ACTIVATOR DEVR_DOSR"/>
    <property type="match status" value="1"/>
</dbReference>
<dbReference type="Pfam" id="PF07695">
    <property type="entry name" value="7TMR-DISM_7TM"/>
    <property type="match status" value="1"/>
</dbReference>
<feature type="transmembrane region" description="Helical" evidence="5">
    <location>
        <begin position="132"/>
        <end position="151"/>
    </location>
</feature>
<evidence type="ECO:0000256" key="5">
    <source>
        <dbReference type="SAM" id="Phobius"/>
    </source>
</evidence>
<dbReference type="CDD" id="cd06170">
    <property type="entry name" value="LuxR_C_like"/>
    <property type="match status" value="1"/>
</dbReference>
<gene>
    <name evidence="7" type="ORF">ACFSAH_16800</name>
</gene>
<dbReference type="Pfam" id="PF00196">
    <property type="entry name" value="GerE"/>
    <property type="match status" value="1"/>
</dbReference>
<dbReference type="InterPro" id="IPR036388">
    <property type="entry name" value="WH-like_DNA-bd_sf"/>
</dbReference>
<feature type="transmembrane region" description="Helical" evidence="5">
    <location>
        <begin position="272"/>
        <end position="293"/>
    </location>
</feature>
<dbReference type="PANTHER" id="PTHR44688:SF16">
    <property type="entry name" value="DNA-BINDING TRANSCRIPTIONAL ACTIVATOR DEVR_DOSR"/>
    <property type="match status" value="1"/>
</dbReference>
<evidence type="ECO:0000313" key="8">
    <source>
        <dbReference type="Proteomes" id="UP001597118"/>
    </source>
</evidence>
<dbReference type="InterPro" id="IPR016032">
    <property type="entry name" value="Sig_transdc_resp-reg_C-effctor"/>
</dbReference>
<keyword evidence="3" id="KW-0804">Transcription</keyword>
<keyword evidence="1" id="KW-0805">Transcription regulation</keyword>
<feature type="domain" description="HTH luxR-type" evidence="6">
    <location>
        <begin position="379"/>
        <end position="444"/>
    </location>
</feature>
<evidence type="ECO:0000256" key="3">
    <source>
        <dbReference type="ARBA" id="ARBA00023163"/>
    </source>
</evidence>
<organism evidence="7 8">
    <name type="scientific">Pseudopedobacter beijingensis</name>
    <dbReference type="NCBI Taxonomy" id="1207056"/>
    <lineage>
        <taxon>Bacteria</taxon>
        <taxon>Pseudomonadati</taxon>
        <taxon>Bacteroidota</taxon>
        <taxon>Sphingobacteriia</taxon>
        <taxon>Sphingobacteriales</taxon>
        <taxon>Sphingobacteriaceae</taxon>
        <taxon>Pseudopedobacter</taxon>
    </lineage>
</organism>
<comment type="caution">
    <text evidence="7">The sequence shown here is derived from an EMBL/GenBank/DDBJ whole genome shotgun (WGS) entry which is preliminary data.</text>
</comment>
<dbReference type="SMART" id="SM00421">
    <property type="entry name" value="HTH_LUXR"/>
    <property type="match status" value="1"/>
</dbReference>
<evidence type="ECO:0000259" key="6">
    <source>
        <dbReference type="PROSITE" id="PS50043"/>
    </source>
</evidence>
<feature type="transmembrane region" description="Helical" evidence="5">
    <location>
        <begin position="305"/>
        <end position="327"/>
    </location>
</feature>
<feature type="coiled-coil region" evidence="4">
    <location>
        <begin position="329"/>
        <end position="356"/>
    </location>
</feature>
<dbReference type="PRINTS" id="PR00038">
    <property type="entry name" value="HTHLUXR"/>
</dbReference>
<keyword evidence="8" id="KW-1185">Reference proteome</keyword>
<keyword evidence="2" id="KW-0238">DNA-binding</keyword>
<reference evidence="8" key="1">
    <citation type="journal article" date="2019" name="Int. J. Syst. Evol. Microbiol.">
        <title>The Global Catalogue of Microorganisms (GCM) 10K type strain sequencing project: providing services to taxonomists for standard genome sequencing and annotation.</title>
        <authorList>
            <consortium name="The Broad Institute Genomics Platform"/>
            <consortium name="The Broad Institute Genome Sequencing Center for Infectious Disease"/>
            <person name="Wu L."/>
            <person name="Ma J."/>
        </authorList>
    </citation>
    <scope>NUCLEOTIDE SEQUENCE [LARGE SCALE GENOMIC DNA]</scope>
    <source>
        <strain evidence="8">CCUG 53762</strain>
    </source>
</reference>
<evidence type="ECO:0000313" key="7">
    <source>
        <dbReference type="EMBL" id="MFD1631535.1"/>
    </source>
</evidence>
<dbReference type="InterPro" id="IPR000792">
    <property type="entry name" value="Tscrpt_reg_LuxR_C"/>
</dbReference>
<evidence type="ECO:0000256" key="1">
    <source>
        <dbReference type="ARBA" id="ARBA00023015"/>
    </source>
</evidence>
<sequence>MSVDILSKLSFAPMAGHKELMTARDNKGNTWVKGTIPPSLLNSSVILHVPTIHIVDYDVYVNKENRFVQLFKNVSSTGAELRGRYPLYYFKANAPVYYLNIKRGHINKLDVRINQPQQFIKQESANLVWNSLYYGLSAMAVVFNFILYLIFKDKRFMIYSFLQISLFLIFLYEDGMFYYFLGEEWVKPYFLLWNIAICAILSGVFSYYFLDLKNKVPNFRKIAFPVIGAIFCMVLIYIWTDIRLFRNLASVLFYLLPGICLYHAVKIFKEDVYARFLVLTFGFILLVGAFYTLGKFINSGFLSLFGINTFRFASALEIFGISFALIFKVKGLQEENEKYRNELNTYLQELEHHHRSVIVVGNGNEDRVQEQSKKGLTEELRIQYELTEREIEVLLCIWEGLTNQEIADKLFITVSTTKYHISNLYLKLDVKNRNQVQVLRNGILS</sequence>